<dbReference type="InterPro" id="IPR056693">
    <property type="entry name" value="DUF7791"/>
</dbReference>
<dbReference type="Proteomes" id="UP001583177">
    <property type="component" value="Unassembled WGS sequence"/>
</dbReference>
<feature type="domain" description="DUF7791" evidence="1">
    <location>
        <begin position="246"/>
        <end position="329"/>
    </location>
</feature>
<dbReference type="EMBL" id="JAWRVE010000154">
    <property type="protein sequence ID" value="KAL1852904.1"/>
    <property type="molecule type" value="Genomic_DNA"/>
</dbReference>
<protein>
    <recommendedName>
        <fullName evidence="1">DUF7791 domain-containing protein</fullName>
    </recommendedName>
</protein>
<accession>A0ABR3W4L4</accession>
<proteinExistence type="predicted"/>
<comment type="caution">
    <text evidence="2">The sequence shown here is derived from an EMBL/GenBank/DDBJ whole genome shotgun (WGS) entry which is preliminary data.</text>
</comment>
<organism evidence="2 3">
    <name type="scientific">Diaporthe australafricana</name>
    <dbReference type="NCBI Taxonomy" id="127596"/>
    <lineage>
        <taxon>Eukaryota</taxon>
        <taxon>Fungi</taxon>
        <taxon>Dikarya</taxon>
        <taxon>Ascomycota</taxon>
        <taxon>Pezizomycotina</taxon>
        <taxon>Sordariomycetes</taxon>
        <taxon>Sordariomycetidae</taxon>
        <taxon>Diaporthales</taxon>
        <taxon>Diaporthaceae</taxon>
        <taxon>Diaporthe</taxon>
    </lineage>
</organism>
<dbReference type="PANTHER" id="PTHR10039:SF5">
    <property type="entry name" value="NACHT DOMAIN-CONTAINING PROTEIN"/>
    <property type="match status" value="1"/>
</dbReference>
<reference evidence="2 3" key="1">
    <citation type="journal article" date="2024" name="IMA Fungus">
        <title>IMA Genome - F19 : A genome assembly and annotation guide to empower mycologists, including annotated draft genome sequences of Ceratocystis pirilliformis, Diaporthe australafricana, Fusarium ophioides, Paecilomyces lecythidis, and Sporothrix stenoceras.</title>
        <authorList>
            <person name="Aylward J."/>
            <person name="Wilson A.M."/>
            <person name="Visagie C.M."/>
            <person name="Spraker J."/>
            <person name="Barnes I."/>
            <person name="Buitendag C."/>
            <person name="Ceriani C."/>
            <person name="Del Mar Angel L."/>
            <person name="du Plessis D."/>
            <person name="Fuchs T."/>
            <person name="Gasser K."/>
            <person name="Kramer D."/>
            <person name="Li W."/>
            <person name="Munsamy K."/>
            <person name="Piso A."/>
            <person name="Price J.L."/>
            <person name="Sonnekus B."/>
            <person name="Thomas C."/>
            <person name="van der Nest A."/>
            <person name="van Dijk A."/>
            <person name="van Heerden A."/>
            <person name="van Vuuren N."/>
            <person name="Yilmaz N."/>
            <person name="Duong T.A."/>
            <person name="van der Merwe N.A."/>
            <person name="Wingfield M.J."/>
            <person name="Wingfield B.D."/>
        </authorList>
    </citation>
    <scope>NUCLEOTIDE SEQUENCE [LARGE SCALE GENOMIC DNA]</scope>
    <source>
        <strain evidence="2 3">CMW 18300</strain>
    </source>
</reference>
<dbReference type="PANTHER" id="PTHR10039">
    <property type="entry name" value="AMELOGENIN"/>
    <property type="match status" value="1"/>
</dbReference>
<keyword evidence="3" id="KW-1185">Reference proteome</keyword>
<evidence type="ECO:0000313" key="3">
    <source>
        <dbReference type="Proteomes" id="UP001583177"/>
    </source>
</evidence>
<dbReference type="Pfam" id="PF25053">
    <property type="entry name" value="DUF7791"/>
    <property type="match status" value="1"/>
</dbReference>
<gene>
    <name evidence="2" type="ORF">Daus18300_011986</name>
</gene>
<sequence length="539" mass="60379">MTKAEAFEAFNNLVKDFSSSKTFKFCFFIDGLDELDEENDTTHSAIVSILGKWTDMSAGSVKICVSSRHFPVFEDMPVHHRIRLQDLTKYDIINFVRNSLVSHQKSRSDMKANTMDYQKLVNSISERADGVFLWVSLVVRSVERGLSNADPIVILRERVKSTPRKLELLFKSLLDSIEGCHAQLSFLLLALAMAGSMGSADYFYDLSLSECGEFFQAFERSKTSNIDTIFCVGNTPEAFELPPEAITSIKSKVLFRCKGLLEIVSAKGERWKRAEKFFGARVSFLHRSIAEFLKMWIPKQMSAHGLSSVHVHNAACWMLWAQIESLNSTILNALIERGADINDEVLECCGRLAVFSSETGGLPSVFDAMWITALFGKGTIISIKRQRVAFDIIELLLDLGAICRSVVYVGRARDWFRVTHSQAPHDGLGESGAQLGEIKQIPGAACARTLGKETTEYLRMICGQDDGIITLEKWVAYAKPQNMTTILSLIERDSCAEEARSSEARDLSPVDRLHTAMFYGLRGNNKLVWCEYDTSDSDD</sequence>
<evidence type="ECO:0000259" key="1">
    <source>
        <dbReference type="Pfam" id="PF25053"/>
    </source>
</evidence>
<evidence type="ECO:0000313" key="2">
    <source>
        <dbReference type="EMBL" id="KAL1852904.1"/>
    </source>
</evidence>
<name>A0ABR3W4L4_9PEZI</name>